<dbReference type="EMBL" id="CM000843">
    <property type="protein sequence ID" value="KRH34964.1"/>
    <property type="molecule type" value="Genomic_DNA"/>
</dbReference>
<evidence type="ECO:0000313" key="4">
    <source>
        <dbReference type="Proteomes" id="UP000008827"/>
    </source>
</evidence>
<gene>
    <name evidence="3" type="primary">LOC100786996</name>
    <name evidence="2" type="ORF">GLYMA_10G215500</name>
</gene>
<dbReference type="EnsemblPlants" id="KRH34964">
    <property type="protein sequence ID" value="KRH34964"/>
    <property type="gene ID" value="GLYMA_10G215500"/>
</dbReference>
<dbReference type="Gramene" id="KRH34964">
    <property type="protein sequence ID" value="KRH34964"/>
    <property type="gene ID" value="GLYMA_10G215500"/>
</dbReference>
<organism evidence="3">
    <name type="scientific">Glycine max</name>
    <name type="common">Soybean</name>
    <name type="synonym">Glycine hispida</name>
    <dbReference type="NCBI Taxonomy" id="3847"/>
    <lineage>
        <taxon>Eukaryota</taxon>
        <taxon>Viridiplantae</taxon>
        <taxon>Streptophyta</taxon>
        <taxon>Embryophyta</taxon>
        <taxon>Tracheophyta</taxon>
        <taxon>Spermatophyta</taxon>
        <taxon>Magnoliopsida</taxon>
        <taxon>eudicotyledons</taxon>
        <taxon>Gunneridae</taxon>
        <taxon>Pentapetalae</taxon>
        <taxon>rosids</taxon>
        <taxon>fabids</taxon>
        <taxon>Fabales</taxon>
        <taxon>Fabaceae</taxon>
        <taxon>Papilionoideae</taxon>
        <taxon>50 kb inversion clade</taxon>
        <taxon>NPAAA clade</taxon>
        <taxon>indigoferoid/millettioid clade</taxon>
        <taxon>Phaseoleae</taxon>
        <taxon>Glycine</taxon>
        <taxon>Glycine subgen. Soja</taxon>
    </lineage>
</organism>
<evidence type="ECO:0000313" key="3">
    <source>
        <dbReference type="EnsemblPlants" id="KRH34964"/>
    </source>
</evidence>
<dbReference type="GeneID" id="100786996"/>
<dbReference type="eggNOG" id="ENOG502S5RY">
    <property type="taxonomic scope" value="Eukaryota"/>
</dbReference>
<dbReference type="PaxDb" id="3847-GLYMA10G35970.1"/>
<reference evidence="3" key="2">
    <citation type="submission" date="2018-02" db="UniProtKB">
        <authorList>
            <consortium name="EnsemblPlants"/>
        </authorList>
    </citation>
    <scope>IDENTIFICATION</scope>
    <source>
        <strain evidence="3">Williams 82</strain>
    </source>
</reference>
<evidence type="ECO:0000256" key="1">
    <source>
        <dbReference type="SAM" id="MobiDB-lite"/>
    </source>
</evidence>
<sequence length="161" mass="18117">MDTEDFSFPKNGGTCAYSIDSPPLWNISPKDPSNPNQVPREGSKADEKDYFEAKVVSKGHKKSFSCVEDRKKITRLTDEAAPMDLLWEAFNEDLSSAVKFSSSSSREMVEFRCATTALTVVKTNKALLQTKNRPGMVVIVKVLKKFFSLNNSHVKLFWQSD</sequence>
<dbReference type="PANTHER" id="PTHR34666:SF7">
    <property type="match status" value="1"/>
</dbReference>
<accession>I1LD67</accession>
<dbReference type="AlphaFoldDB" id="I1LD67"/>
<dbReference type="Proteomes" id="UP000008827">
    <property type="component" value="Chromosome 10"/>
</dbReference>
<protein>
    <submittedName>
        <fullName evidence="2 3">Uncharacterized protein</fullName>
    </submittedName>
</protein>
<dbReference type="OMA" id="TERATNC"/>
<evidence type="ECO:0000313" key="2">
    <source>
        <dbReference type="EMBL" id="KRH34964.1"/>
    </source>
</evidence>
<feature type="region of interest" description="Disordered" evidence="1">
    <location>
        <begin position="1"/>
        <end position="47"/>
    </location>
</feature>
<dbReference type="RefSeq" id="XP_006589454.1">
    <property type="nucleotide sequence ID" value="XM_006589391.4"/>
</dbReference>
<reference evidence="2" key="3">
    <citation type="submission" date="2018-07" db="EMBL/GenBank/DDBJ databases">
        <title>WGS assembly of Glycine max.</title>
        <authorList>
            <person name="Schmutz J."/>
            <person name="Cannon S."/>
            <person name="Schlueter J."/>
            <person name="Ma J."/>
            <person name="Mitros T."/>
            <person name="Nelson W."/>
            <person name="Hyten D."/>
            <person name="Song Q."/>
            <person name="Thelen J."/>
            <person name="Cheng J."/>
            <person name="Xu D."/>
            <person name="Hellsten U."/>
            <person name="May G."/>
            <person name="Yu Y."/>
            <person name="Sakurai T."/>
            <person name="Umezawa T."/>
            <person name="Bhattacharyya M."/>
            <person name="Sandhu D."/>
            <person name="Valliyodan B."/>
            <person name="Lindquist E."/>
            <person name="Peto M."/>
            <person name="Grant D."/>
            <person name="Shu S."/>
            <person name="Goodstein D."/>
            <person name="Barry K."/>
            <person name="Futrell-Griggs M."/>
            <person name="Abernathy B."/>
            <person name="Du J."/>
            <person name="Tian Z."/>
            <person name="Zhu L."/>
            <person name="Gill N."/>
            <person name="Joshi T."/>
            <person name="Libault M."/>
            <person name="Sethuraman A."/>
            <person name="Zhang X."/>
            <person name="Shinozaki K."/>
            <person name="Nguyen H."/>
            <person name="Wing R."/>
            <person name="Cregan P."/>
            <person name="Specht J."/>
            <person name="Grimwood J."/>
            <person name="Rokhsar D."/>
            <person name="Stacey G."/>
            <person name="Shoemaker R."/>
            <person name="Jackson S."/>
        </authorList>
    </citation>
    <scope>NUCLEOTIDE SEQUENCE</scope>
    <source>
        <tissue evidence="2">Callus</tissue>
    </source>
</reference>
<keyword evidence="4" id="KW-1185">Reference proteome</keyword>
<reference evidence="2 3" key="1">
    <citation type="journal article" date="2010" name="Nature">
        <title>Genome sequence of the palaeopolyploid soybean.</title>
        <authorList>
            <person name="Schmutz J."/>
            <person name="Cannon S.B."/>
            <person name="Schlueter J."/>
            <person name="Ma J."/>
            <person name="Mitros T."/>
            <person name="Nelson W."/>
            <person name="Hyten D.L."/>
            <person name="Song Q."/>
            <person name="Thelen J.J."/>
            <person name="Cheng J."/>
            <person name="Xu D."/>
            <person name="Hellsten U."/>
            <person name="May G.D."/>
            <person name="Yu Y."/>
            <person name="Sakurai T."/>
            <person name="Umezawa T."/>
            <person name="Bhattacharyya M.K."/>
            <person name="Sandhu D."/>
            <person name="Valliyodan B."/>
            <person name="Lindquist E."/>
            <person name="Peto M."/>
            <person name="Grant D."/>
            <person name="Shu S."/>
            <person name="Goodstein D."/>
            <person name="Barry K."/>
            <person name="Futrell-Griggs M."/>
            <person name="Abernathy B."/>
            <person name="Du J."/>
            <person name="Tian Z."/>
            <person name="Zhu L."/>
            <person name="Gill N."/>
            <person name="Joshi T."/>
            <person name="Libault M."/>
            <person name="Sethuraman A."/>
            <person name="Zhang X.-C."/>
            <person name="Shinozaki K."/>
            <person name="Nguyen H.T."/>
            <person name="Wing R.A."/>
            <person name="Cregan P."/>
            <person name="Specht J."/>
            <person name="Grimwood J."/>
            <person name="Rokhsar D."/>
            <person name="Stacey G."/>
            <person name="Shoemaker R.C."/>
            <person name="Jackson S.A."/>
        </authorList>
    </citation>
    <scope>NUCLEOTIDE SEQUENCE [LARGE SCALE GENOMIC DNA]</scope>
    <source>
        <strain evidence="3">cv. Williams 82</strain>
        <tissue evidence="2">Callus</tissue>
    </source>
</reference>
<dbReference type="PANTHER" id="PTHR34666">
    <property type="entry name" value="EXPRESSED PROTEIN"/>
    <property type="match status" value="1"/>
</dbReference>
<name>I1LD67_SOYBN</name>
<dbReference type="OrthoDB" id="1917400at2759"/>
<proteinExistence type="predicted"/>
<dbReference type="KEGG" id="gmx:100786996"/>
<dbReference type="HOGENOM" id="CLU_1484427_0_0_1"/>